<evidence type="ECO:0000313" key="3">
    <source>
        <dbReference type="Proteomes" id="UP000283269"/>
    </source>
</evidence>
<dbReference type="STRING" id="93625.A0A409XQS0"/>
<accession>A0A409XQS0</accession>
<evidence type="ECO:0000256" key="1">
    <source>
        <dbReference type="SAM" id="MobiDB-lite"/>
    </source>
</evidence>
<feature type="compositionally biased region" description="Basic and acidic residues" evidence="1">
    <location>
        <begin position="164"/>
        <end position="179"/>
    </location>
</feature>
<reference evidence="2 3" key="1">
    <citation type="journal article" date="2018" name="Evol. Lett.">
        <title>Horizontal gene cluster transfer increased hallucinogenic mushroom diversity.</title>
        <authorList>
            <person name="Reynolds H.T."/>
            <person name="Vijayakumar V."/>
            <person name="Gluck-Thaler E."/>
            <person name="Korotkin H.B."/>
            <person name="Matheny P.B."/>
            <person name="Slot J.C."/>
        </authorList>
    </citation>
    <scope>NUCLEOTIDE SEQUENCE [LARGE SCALE GENOMIC DNA]</scope>
    <source>
        <strain evidence="2 3">2631</strain>
    </source>
</reference>
<keyword evidence="3" id="KW-1185">Reference proteome</keyword>
<dbReference type="Proteomes" id="UP000283269">
    <property type="component" value="Unassembled WGS sequence"/>
</dbReference>
<protein>
    <submittedName>
        <fullName evidence="2">Uncharacterized protein</fullName>
    </submittedName>
</protein>
<name>A0A409XQS0_PSICY</name>
<feature type="region of interest" description="Disordered" evidence="1">
    <location>
        <begin position="161"/>
        <end position="190"/>
    </location>
</feature>
<comment type="caution">
    <text evidence="2">The sequence shown here is derived from an EMBL/GenBank/DDBJ whole genome shotgun (WGS) entry which is preliminary data.</text>
</comment>
<dbReference type="EMBL" id="NHYD01000840">
    <property type="protein sequence ID" value="PPQ93149.1"/>
    <property type="molecule type" value="Genomic_DNA"/>
</dbReference>
<dbReference type="AlphaFoldDB" id="A0A409XQS0"/>
<feature type="compositionally biased region" description="Acidic residues" evidence="1">
    <location>
        <begin position="181"/>
        <end position="190"/>
    </location>
</feature>
<proteinExistence type="predicted"/>
<organism evidence="2 3">
    <name type="scientific">Psilocybe cyanescens</name>
    <dbReference type="NCBI Taxonomy" id="93625"/>
    <lineage>
        <taxon>Eukaryota</taxon>
        <taxon>Fungi</taxon>
        <taxon>Dikarya</taxon>
        <taxon>Basidiomycota</taxon>
        <taxon>Agaricomycotina</taxon>
        <taxon>Agaricomycetes</taxon>
        <taxon>Agaricomycetidae</taxon>
        <taxon>Agaricales</taxon>
        <taxon>Agaricineae</taxon>
        <taxon>Strophariaceae</taxon>
        <taxon>Psilocybe</taxon>
    </lineage>
</organism>
<gene>
    <name evidence="2" type="ORF">CVT25_003591</name>
</gene>
<dbReference type="OrthoDB" id="3230070at2759"/>
<evidence type="ECO:0000313" key="2">
    <source>
        <dbReference type="EMBL" id="PPQ93149.1"/>
    </source>
</evidence>
<sequence length="190" mass="21362">MSMPTLICTYDTSTSLQITQLPSNPSLTLNHILPNNTPMKEWSCTPKTGRYAPANHIGPSLTFPTPTLKYIRKLNHKNQRELFGRFCLCFKLVRGEIKCPCGEAEIETQEHILCHCPQCTHAHNNLQRISRDIFPPEILGTEPSIKALIDFLSLSGAFSCTGQEPRKPDPPNFDDKPVLDSENDESDKDL</sequence>
<dbReference type="InParanoid" id="A0A409XQS0"/>